<dbReference type="SUPFAM" id="SSF140931">
    <property type="entry name" value="Fic-like"/>
    <property type="match status" value="1"/>
</dbReference>
<evidence type="ECO:0000313" key="2">
    <source>
        <dbReference type="EMBL" id="QKE59538.1"/>
    </source>
</evidence>
<gene>
    <name evidence="2" type="ORF">SI_OrNV_gp069</name>
</gene>
<dbReference type="Gene3D" id="1.10.3290.10">
    <property type="entry name" value="Fido-like domain"/>
    <property type="match status" value="1"/>
</dbReference>
<dbReference type="PANTHER" id="PTHR13504">
    <property type="entry name" value="FIDO DOMAIN-CONTAINING PROTEIN DDB_G0283145"/>
    <property type="match status" value="1"/>
</dbReference>
<reference evidence="2" key="1">
    <citation type="submission" date="2020-03" db="EMBL/GenBank/DDBJ databases">
        <title>Whole genome sequence of Oryctes rhinoceros Nudivirus isolated in Riau Province, Indonesia.</title>
        <authorList>
            <person name="Kurnia Y.W."/>
            <person name="Tanjung Z.A."/>
            <person name="Utomo C."/>
            <person name="Naim M."/>
            <person name="Situmorang E.C."/>
            <person name="Liwang T."/>
        </authorList>
    </citation>
    <scope>NUCLEOTIDE SEQUENCE</scope>
    <source>
        <strain evidence="2">LiboV</strain>
    </source>
</reference>
<proteinExistence type="predicted"/>
<dbReference type="InterPro" id="IPR036597">
    <property type="entry name" value="Fido-like_dom_sf"/>
</dbReference>
<evidence type="ECO:0000313" key="3">
    <source>
        <dbReference type="EMBL" id="UBO76485.1"/>
    </source>
</evidence>
<reference evidence="3" key="2">
    <citation type="submission" date="2021-08" db="EMBL/GenBank/DDBJ databases">
        <title>Whole genome sequence of Oryctes rhinoceros Nudivirus detected in Riau Province, Indonesia.</title>
        <authorList>
            <person name="Kurnia Y.W."/>
            <person name="Tanjung Z.A."/>
            <person name="Utomo C."/>
            <person name="Naim M."/>
            <person name="Situmorang E.C."/>
            <person name="Liwang T."/>
        </authorList>
    </citation>
    <scope>NUCLEOTIDE SEQUENCE</scope>
    <source>
        <strain evidence="3">LiboV</strain>
    </source>
</reference>
<feature type="domain" description="Fido" evidence="1">
    <location>
        <begin position="66"/>
        <end position="211"/>
    </location>
</feature>
<accession>A0A7D3QLW6</accession>
<dbReference type="Pfam" id="PF02661">
    <property type="entry name" value="Fic"/>
    <property type="match status" value="1"/>
</dbReference>
<sequence length="220" mass="25587">MASTFFRRLLCAQCISKSENKMARKQSFLENVRYLECLTYDEFALFSYTIDVLSPDLNNDEDLYLLELPKIQRIHQLLFAPNVEHAGQIRTKNVKPSGMLPVYANYMDISAQLASLIKKTNSMLVRTLDDDGDDESMESTYHEIVKHFYVRFLKIHPFEDGNGRMARILLALLLRVTRPYCTLLTSRADFLDALFRAHNNNYEKIDKIFHNSIAITKHLK</sequence>
<dbReference type="PROSITE" id="PS51459">
    <property type="entry name" value="FIDO"/>
    <property type="match status" value="1"/>
</dbReference>
<dbReference type="InterPro" id="IPR040198">
    <property type="entry name" value="Fido_containing"/>
</dbReference>
<protein>
    <submittedName>
        <fullName evidence="3">FIC protein-like protein</fullName>
    </submittedName>
    <submittedName>
        <fullName evidence="2">Putative FIC protein</fullName>
    </submittedName>
</protein>
<evidence type="ECO:0000259" key="1">
    <source>
        <dbReference type="PROSITE" id="PS51459"/>
    </source>
</evidence>
<dbReference type="InterPro" id="IPR003812">
    <property type="entry name" value="Fido"/>
</dbReference>
<dbReference type="PANTHER" id="PTHR13504:SF38">
    <property type="entry name" value="FIDO DOMAIN-CONTAINING PROTEIN"/>
    <property type="match status" value="1"/>
</dbReference>
<organism evidence="2">
    <name type="scientific">Oryctes rhinoceros nudivirus</name>
    <dbReference type="NCBI Taxonomy" id="92521"/>
    <lineage>
        <taxon>Viruses</taxon>
        <taxon>Viruses incertae sedis</taxon>
        <taxon>Naldaviricetes</taxon>
        <taxon>Lefavirales</taxon>
        <taxon>Nudiviridae</taxon>
        <taxon>Alphanudivirus</taxon>
        <taxon>Alphanudivirus oryrhinocerotis</taxon>
    </lineage>
</organism>
<dbReference type="EMBL" id="MZ727584">
    <property type="protein sequence ID" value="UBO76485.1"/>
    <property type="molecule type" value="Genomic_DNA"/>
</dbReference>
<dbReference type="EMBL" id="MT150137">
    <property type="protein sequence ID" value="QKE59538.1"/>
    <property type="molecule type" value="Genomic_DNA"/>
</dbReference>
<name>A0A7D3QLW6_9VIRU</name>